<protein>
    <submittedName>
        <fullName evidence="6">D-2-hydroxyacid dehydrogenase</fullName>
    </submittedName>
</protein>
<dbReference type="Proteomes" id="UP001378188">
    <property type="component" value="Unassembled WGS sequence"/>
</dbReference>
<evidence type="ECO:0000256" key="2">
    <source>
        <dbReference type="ARBA" id="ARBA00023027"/>
    </source>
</evidence>
<dbReference type="InterPro" id="IPR036291">
    <property type="entry name" value="NAD(P)-bd_dom_sf"/>
</dbReference>
<dbReference type="Pfam" id="PF02826">
    <property type="entry name" value="2-Hacid_dh_C"/>
    <property type="match status" value="1"/>
</dbReference>
<keyword evidence="7" id="KW-1185">Reference proteome</keyword>
<dbReference type="CDD" id="cd05300">
    <property type="entry name" value="2-Hacid_dh_1"/>
    <property type="match status" value="1"/>
</dbReference>
<evidence type="ECO:0000313" key="6">
    <source>
        <dbReference type="EMBL" id="MEJ8572791.1"/>
    </source>
</evidence>
<dbReference type="Gene3D" id="3.40.50.720">
    <property type="entry name" value="NAD(P)-binding Rossmann-like Domain"/>
    <property type="match status" value="2"/>
</dbReference>
<dbReference type="GO" id="GO:0051287">
    <property type="term" value="F:NAD binding"/>
    <property type="evidence" value="ECO:0007669"/>
    <property type="project" value="InterPro"/>
</dbReference>
<dbReference type="EMBL" id="JAZHOF010000006">
    <property type="protein sequence ID" value="MEJ8572791.1"/>
    <property type="molecule type" value="Genomic_DNA"/>
</dbReference>
<keyword evidence="1 3" id="KW-0560">Oxidoreductase</keyword>
<comment type="caution">
    <text evidence="6">The sequence shown here is derived from an EMBL/GenBank/DDBJ whole genome shotgun (WGS) entry which is preliminary data.</text>
</comment>
<dbReference type="PANTHER" id="PTHR43333">
    <property type="entry name" value="2-HACID_DH_C DOMAIN-CONTAINING PROTEIN"/>
    <property type="match status" value="1"/>
</dbReference>
<evidence type="ECO:0000313" key="7">
    <source>
        <dbReference type="Proteomes" id="UP001378188"/>
    </source>
</evidence>
<keyword evidence="2" id="KW-0520">NAD</keyword>
<sequence length="322" mass="34927">MIPPKDELTICFAHPAYNLQAFFERRETGIASFQVRTGDALAARISEADVVVVSGLWREAFLENARRLQFIQSVAAGTDMFDRDSLSARGIRLASARGVNSRAVSDHAMGLILALVRKLPEARDNQSRHVWRGMGKDLSEREDDLGDKTLLVVGLGAIGNRIAKLAKAFDMRVIGVRRDVSGGKGDADSVHALGELDALLPQADFVVLACPLTEATANIINERTLAAMKETAFLVNVARGGCVHEQALAAALKDGRIAGAAVDVAVDEPLAGISPLWDLPNLFITPHTGGETHRYEDNVLDILQENLKRLWAGEETLYNQVV</sequence>
<evidence type="ECO:0000256" key="3">
    <source>
        <dbReference type="RuleBase" id="RU003719"/>
    </source>
</evidence>
<dbReference type="Pfam" id="PF00389">
    <property type="entry name" value="2-Hacid_dh"/>
    <property type="match status" value="1"/>
</dbReference>
<evidence type="ECO:0000259" key="4">
    <source>
        <dbReference type="Pfam" id="PF00389"/>
    </source>
</evidence>
<dbReference type="PANTHER" id="PTHR43333:SF1">
    <property type="entry name" value="D-ISOMER SPECIFIC 2-HYDROXYACID DEHYDROGENASE NAD-BINDING DOMAIN-CONTAINING PROTEIN"/>
    <property type="match status" value="1"/>
</dbReference>
<feature type="domain" description="D-isomer specific 2-hydroxyacid dehydrogenase NAD-binding" evidence="5">
    <location>
        <begin position="109"/>
        <end position="289"/>
    </location>
</feature>
<dbReference type="SUPFAM" id="SSF51735">
    <property type="entry name" value="NAD(P)-binding Rossmann-fold domains"/>
    <property type="match status" value="1"/>
</dbReference>
<evidence type="ECO:0000256" key="1">
    <source>
        <dbReference type="ARBA" id="ARBA00023002"/>
    </source>
</evidence>
<reference evidence="6 7" key="1">
    <citation type="submission" date="2024-02" db="EMBL/GenBank/DDBJ databases">
        <title>Genome analysis and characterization of Microbaculum marinisediminis sp. nov., isolated from marine sediment.</title>
        <authorList>
            <person name="Du Z.-J."/>
            <person name="Ye Y.-Q."/>
            <person name="Zhang Z.-R."/>
            <person name="Yuan S.-M."/>
            <person name="Zhang X.-Y."/>
        </authorList>
    </citation>
    <scope>NUCLEOTIDE SEQUENCE [LARGE SCALE GENOMIC DNA]</scope>
    <source>
        <strain evidence="6 7">SDUM1044001</strain>
    </source>
</reference>
<dbReference type="SUPFAM" id="SSF52283">
    <property type="entry name" value="Formate/glycerate dehydrogenase catalytic domain-like"/>
    <property type="match status" value="1"/>
</dbReference>
<dbReference type="AlphaFoldDB" id="A0AAW9RSP6"/>
<proteinExistence type="inferred from homology"/>
<dbReference type="RefSeq" id="WP_340330493.1">
    <property type="nucleotide sequence ID" value="NZ_JAZHOF010000006.1"/>
</dbReference>
<dbReference type="InterPro" id="IPR006139">
    <property type="entry name" value="D-isomer_2_OHA_DH_cat_dom"/>
</dbReference>
<organism evidence="6 7">
    <name type="scientific">Microbaculum marinum</name>
    <dbReference type="NCBI Taxonomy" id="1764581"/>
    <lineage>
        <taxon>Bacteria</taxon>
        <taxon>Pseudomonadati</taxon>
        <taxon>Pseudomonadota</taxon>
        <taxon>Alphaproteobacteria</taxon>
        <taxon>Hyphomicrobiales</taxon>
        <taxon>Tepidamorphaceae</taxon>
        <taxon>Microbaculum</taxon>
    </lineage>
</organism>
<feature type="domain" description="D-isomer specific 2-hydroxyacid dehydrogenase catalytic" evidence="4">
    <location>
        <begin position="30"/>
        <end position="315"/>
    </location>
</feature>
<evidence type="ECO:0000259" key="5">
    <source>
        <dbReference type="Pfam" id="PF02826"/>
    </source>
</evidence>
<accession>A0AAW9RSP6</accession>
<comment type="similarity">
    <text evidence="3">Belongs to the D-isomer specific 2-hydroxyacid dehydrogenase family.</text>
</comment>
<gene>
    <name evidence="6" type="ORF">V3328_14965</name>
</gene>
<dbReference type="InterPro" id="IPR006140">
    <property type="entry name" value="D-isomer_DH_NAD-bd"/>
</dbReference>
<name>A0AAW9RSP6_9HYPH</name>
<dbReference type="GO" id="GO:0016616">
    <property type="term" value="F:oxidoreductase activity, acting on the CH-OH group of donors, NAD or NADP as acceptor"/>
    <property type="evidence" value="ECO:0007669"/>
    <property type="project" value="InterPro"/>
</dbReference>